<evidence type="ECO:0000313" key="8">
    <source>
        <dbReference type="EMBL" id="GAQ85257.1"/>
    </source>
</evidence>
<feature type="zinc finger region" description="C3H1-type" evidence="5">
    <location>
        <begin position="123"/>
        <end position="151"/>
    </location>
</feature>
<keyword evidence="1 5" id="KW-0479">Metal-binding</keyword>
<dbReference type="PANTHER" id="PTHR12506:SF50">
    <property type="entry name" value="ZINC FINGER CCCH DOMAIN-CONTAINING PROTEIN 26"/>
    <property type="match status" value="1"/>
</dbReference>
<protein>
    <recommendedName>
        <fullName evidence="7">C3H1-type domain-containing protein</fullName>
    </recommendedName>
</protein>
<feature type="domain" description="C3H1-type" evidence="7">
    <location>
        <begin position="235"/>
        <end position="263"/>
    </location>
</feature>
<dbReference type="GO" id="GO:0008270">
    <property type="term" value="F:zinc ion binding"/>
    <property type="evidence" value="ECO:0007669"/>
    <property type="project" value="UniProtKB-KW"/>
</dbReference>
<dbReference type="Proteomes" id="UP000054558">
    <property type="component" value="Unassembled WGS sequence"/>
</dbReference>
<feature type="compositionally biased region" description="Low complexity" evidence="6">
    <location>
        <begin position="347"/>
        <end position="360"/>
    </location>
</feature>
<feature type="region of interest" description="Disordered" evidence="6">
    <location>
        <begin position="339"/>
        <end position="360"/>
    </location>
</feature>
<organism evidence="8 9">
    <name type="scientific">Klebsormidium nitens</name>
    <name type="common">Green alga</name>
    <name type="synonym">Ulothrix nitens</name>
    <dbReference type="NCBI Taxonomy" id="105231"/>
    <lineage>
        <taxon>Eukaryota</taxon>
        <taxon>Viridiplantae</taxon>
        <taxon>Streptophyta</taxon>
        <taxon>Klebsormidiophyceae</taxon>
        <taxon>Klebsormidiales</taxon>
        <taxon>Klebsormidiaceae</taxon>
        <taxon>Klebsormidium</taxon>
    </lineage>
</organism>
<dbReference type="InterPro" id="IPR000571">
    <property type="entry name" value="Znf_CCCH"/>
</dbReference>
<feature type="domain" description="C3H1-type" evidence="7">
    <location>
        <begin position="306"/>
        <end position="334"/>
    </location>
</feature>
<dbReference type="Pfam" id="PF00642">
    <property type="entry name" value="zf-CCCH"/>
    <property type="match status" value="5"/>
</dbReference>
<dbReference type="OMA" id="ECHETEE"/>
<evidence type="ECO:0000256" key="6">
    <source>
        <dbReference type="SAM" id="MobiDB-lite"/>
    </source>
</evidence>
<feature type="domain" description="C3H1-type" evidence="7">
    <location>
        <begin position="170"/>
        <end position="198"/>
    </location>
</feature>
<keyword evidence="4" id="KW-0238">DNA-binding</keyword>
<feature type="compositionally biased region" description="Low complexity" evidence="6">
    <location>
        <begin position="493"/>
        <end position="530"/>
    </location>
</feature>
<keyword evidence="3 5" id="KW-0862">Zinc</keyword>
<dbReference type="PANTHER" id="PTHR12506">
    <property type="entry name" value="PROTEIN PHOSPHATASE RELATED"/>
    <property type="match status" value="1"/>
</dbReference>
<feature type="zinc finger region" description="C3H1-type" evidence="5">
    <location>
        <begin position="364"/>
        <end position="392"/>
    </location>
</feature>
<keyword evidence="2 5" id="KW-0863">Zinc-finger</keyword>
<feature type="compositionally biased region" description="Low complexity" evidence="6">
    <location>
        <begin position="581"/>
        <end position="592"/>
    </location>
</feature>
<dbReference type="PROSITE" id="PS50103">
    <property type="entry name" value="ZF_C3H1"/>
    <property type="match status" value="5"/>
</dbReference>
<evidence type="ECO:0000256" key="4">
    <source>
        <dbReference type="ARBA" id="ARBA00023125"/>
    </source>
</evidence>
<proteinExistence type="predicted"/>
<evidence type="ECO:0000256" key="1">
    <source>
        <dbReference type="ARBA" id="ARBA00022723"/>
    </source>
</evidence>
<evidence type="ECO:0000256" key="5">
    <source>
        <dbReference type="PROSITE-ProRule" id="PRU00723"/>
    </source>
</evidence>
<dbReference type="Gene3D" id="2.30.30.1190">
    <property type="match status" value="1"/>
</dbReference>
<feature type="region of interest" description="Disordered" evidence="6">
    <location>
        <begin position="1"/>
        <end position="33"/>
    </location>
</feature>
<feature type="domain" description="C3H1-type" evidence="7">
    <location>
        <begin position="123"/>
        <end position="151"/>
    </location>
</feature>
<dbReference type="SMART" id="SM00356">
    <property type="entry name" value="ZnF_C3H1"/>
    <property type="match status" value="5"/>
</dbReference>
<feature type="domain" description="C3H1-type" evidence="7">
    <location>
        <begin position="364"/>
        <end position="392"/>
    </location>
</feature>
<evidence type="ECO:0000313" key="9">
    <source>
        <dbReference type="Proteomes" id="UP000054558"/>
    </source>
</evidence>
<dbReference type="SUPFAM" id="SSF90229">
    <property type="entry name" value="CCCH zinc finger"/>
    <property type="match status" value="5"/>
</dbReference>
<evidence type="ECO:0000256" key="3">
    <source>
        <dbReference type="ARBA" id="ARBA00022833"/>
    </source>
</evidence>
<evidence type="ECO:0000256" key="2">
    <source>
        <dbReference type="ARBA" id="ARBA00022771"/>
    </source>
</evidence>
<gene>
    <name evidence="8" type="ORF">KFL_002260130</name>
</gene>
<keyword evidence="9" id="KW-1185">Reference proteome</keyword>
<dbReference type="InterPro" id="IPR050974">
    <property type="entry name" value="Plant_ZF_CCCH"/>
</dbReference>
<feature type="compositionally biased region" description="Basic and acidic residues" evidence="6">
    <location>
        <begin position="450"/>
        <end position="465"/>
    </location>
</feature>
<name>A0A1Y1I982_KLENI</name>
<dbReference type="AlphaFoldDB" id="A0A1Y1I982"/>
<feature type="zinc finger region" description="C3H1-type" evidence="5">
    <location>
        <begin position="170"/>
        <end position="198"/>
    </location>
</feature>
<feature type="compositionally biased region" description="Acidic residues" evidence="6">
    <location>
        <begin position="595"/>
        <end position="624"/>
    </location>
</feature>
<dbReference type="InterPro" id="IPR036855">
    <property type="entry name" value="Znf_CCCH_sf"/>
</dbReference>
<dbReference type="GO" id="GO:0003729">
    <property type="term" value="F:mRNA binding"/>
    <property type="evidence" value="ECO:0000318"/>
    <property type="project" value="GO_Central"/>
</dbReference>
<dbReference type="STRING" id="105231.A0A1Y1I982"/>
<feature type="compositionally biased region" description="Low complexity" evidence="6">
    <location>
        <begin position="1"/>
        <end position="30"/>
    </location>
</feature>
<dbReference type="OrthoDB" id="411372at2759"/>
<feature type="zinc finger region" description="C3H1-type" evidence="5">
    <location>
        <begin position="306"/>
        <end position="334"/>
    </location>
</feature>
<reference evidence="8 9" key="1">
    <citation type="journal article" date="2014" name="Nat. Commun.">
        <title>Klebsormidium flaccidum genome reveals primary factors for plant terrestrial adaptation.</title>
        <authorList>
            <person name="Hori K."/>
            <person name="Maruyama F."/>
            <person name="Fujisawa T."/>
            <person name="Togashi T."/>
            <person name="Yamamoto N."/>
            <person name="Seo M."/>
            <person name="Sato S."/>
            <person name="Yamada T."/>
            <person name="Mori H."/>
            <person name="Tajima N."/>
            <person name="Moriyama T."/>
            <person name="Ikeuchi M."/>
            <person name="Watanabe M."/>
            <person name="Wada H."/>
            <person name="Kobayashi K."/>
            <person name="Saito M."/>
            <person name="Masuda T."/>
            <person name="Sasaki-Sekimoto Y."/>
            <person name="Mashiguchi K."/>
            <person name="Awai K."/>
            <person name="Shimojima M."/>
            <person name="Masuda S."/>
            <person name="Iwai M."/>
            <person name="Nobusawa T."/>
            <person name="Narise T."/>
            <person name="Kondo S."/>
            <person name="Saito H."/>
            <person name="Sato R."/>
            <person name="Murakawa M."/>
            <person name="Ihara Y."/>
            <person name="Oshima-Yamada Y."/>
            <person name="Ohtaka K."/>
            <person name="Satoh M."/>
            <person name="Sonobe K."/>
            <person name="Ishii M."/>
            <person name="Ohtani R."/>
            <person name="Kanamori-Sato M."/>
            <person name="Honoki R."/>
            <person name="Miyazaki D."/>
            <person name="Mochizuki H."/>
            <person name="Umetsu J."/>
            <person name="Higashi K."/>
            <person name="Shibata D."/>
            <person name="Kamiya Y."/>
            <person name="Sato N."/>
            <person name="Nakamura Y."/>
            <person name="Tabata S."/>
            <person name="Ida S."/>
            <person name="Kurokawa K."/>
            <person name="Ohta H."/>
        </authorList>
    </citation>
    <scope>NUCLEOTIDE SEQUENCE [LARGE SCALE GENOMIC DNA]</scope>
    <source>
        <strain evidence="8 9">NIES-2285</strain>
    </source>
</reference>
<evidence type="ECO:0000259" key="7">
    <source>
        <dbReference type="PROSITE" id="PS50103"/>
    </source>
</evidence>
<feature type="zinc finger region" description="C3H1-type" evidence="5">
    <location>
        <begin position="235"/>
        <end position="263"/>
    </location>
</feature>
<accession>A0A1Y1I982</accession>
<dbReference type="Gene3D" id="4.10.1000.10">
    <property type="entry name" value="Zinc finger, CCCH-type"/>
    <property type="match status" value="2"/>
</dbReference>
<feature type="region of interest" description="Disordered" evidence="6">
    <location>
        <begin position="411"/>
        <end position="650"/>
    </location>
</feature>
<dbReference type="GO" id="GO:0003677">
    <property type="term" value="F:DNA binding"/>
    <property type="evidence" value="ECO:0007669"/>
    <property type="project" value="UniProtKB-KW"/>
</dbReference>
<sequence length="650" mass="69043">MYPYRSDGYGYGSAASSRSYQQQAPRAASSIASQSLDDDLPMYVLREDTLQSRYAVPSDRLQAQYYAGSGAGHYDESTLRAASQRYYDEGSKRLRTTYPETYQDPRSARYQAHAAPTGGYPQRPGEQKCSFYMRTGKCSYGSDCKFDHPAWVPPEGIPGWKEEEGEFPQRPGQPHCAYFLKNGTCKFGSTCKFDHPGAKPFAGRSVAAAPVERLGLRSDVFGTTAPMNSKGLPLRPSEPLCQFFRKTGDCKYGVLCKFDHPEPGSSKRKRASDDDLQDVPLYAVLPGSSYAGNAAPPARAVALPQRPGQPECAYYIRTGTCQYGATCKYNHPLPLSKRTEQTKAKPAKASPPAAGLTPAGLPRRPGATLCAYYMKTGLCKYAPDCKFDHPPPGEAAKMAYRAAAAEKAAPPAAGSAGGVPSKDQKVEEQSAAQTVENVAVGNTDGQGEAVRIEEKAPEEAEKEGLAEQEGGGFEGEAWSPEAGVETEAEEGADVVGGEHVSEGAVEGNAGAEQEAGAAEGETPAEAAEQGPVETAPTEAAEQGPVETALTEDAEKEAVLPSQAEVEQAIENEAMQADEAEVAQAAVPAEGPGTVEQEEQAGGENDGDELDFVDAEGLENEDAEGYEGGLEHESMLEGGVDLNAEPTDEVE</sequence>
<dbReference type="EMBL" id="DF237175">
    <property type="protein sequence ID" value="GAQ85257.1"/>
    <property type="molecule type" value="Genomic_DNA"/>
</dbReference>